<comment type="similarity">
    <text evidence="3">Belongs to the LplA family.</text>
</comment>
<proteinExistence type="inferred from homology"/>
<evidence type="ECO:0000256" key="2">
    <source>
        <dbReference type="ARBA" id="ARBA00005085"/>
    </source>
</evidence>
<reference evidence="7 8" key="1">
    <citation type="submission" date="2023-08" db="EMBL/GenBank/DDBJ databases">
        <title>Black Yeasts Isolated from many extreme environments.</title>
        <authorList>
            <person name="Coleine C."/>
            <person name="Stajich J.E."/>
            <person name="Selbmann L."/>
        </authorList>
    </citation>
    <scope>NUCLEOTIDE SEQUENCE [LARGE SCALE GENOMIC DNA]</scope>
    <source>
        <strain evidence="7 8">CCFEE 5885</strain>
    </source>
</reference>
<sequence length="529" mass="59011">MLVGALSLASRCHTSHVDHRRVLAYASQSLALRGHGHSVQCAGSFNGRWRRQSRRLSTSSAIDTNNALPRIKEFTTQHPVSIFRSLSNDPYHNLAIENYLLKNSEPNSRILFTYTNRPCVVFGRNQNPWLECNIAKVQEGLAWCTPDWAGDTTIKEVNTTFEENGLVALDLVRRRSGGGTVIHDVGNLNFSFIVPNDKDFTRNKHAWLVVSVLRDYQQHREKKHGSAKVLFDKVRVNERHDIVMTRRSIDGDVEDTQEYKASGSAFKLTRGRALHHGTLLHSSPNVGQTKEGDARASTFSTLLSSPARPFLQAKGVTSVRSPVHNLFRVSKPEGRWKLASDLEIALGSTFGTMYNDHNAPCIVIGDKDCHREVNTEIHEDVQEMMTDEWRFCQTPSFEYASTHSDGNIKLQFDVKHGIIQSAILHAADRTSAANTGFAALEGKKLHEVQSWKGFIPETFEADSAQIRAHLASVFPKIHPANTNGKLAPTSIIEEKSAAERAPGGIAIKRRSGEGNEEVEERGENVIIQR</sequence>
<dbReference type="InterPro" id="IPR004562">
    <property type="entry name" value="LipoylTrfase_LipoateP_Ligase"/>
</dbReference>
<accession>A0ABR0KDT5</accession>
<dbReference type="Pfam" id="PF21948">
    <property type="entry name" value="LplA-B_cat"/>
    <property type="match status" value="1"/>
</dbReference>
<gene>
    <name evidence="7" type="ORF">LTR24_003865</name>
</gene>
<evidence type="ECO:0000256" key="4">
    <source>
        <dbReference type="ARBA" id="ARBA00015925"/>
    </source>
</evidence>
<comment type="pathway">
    <text evidence="2">Protein modification; protein lipoylation via exogenous pathway; protein N(6)-(lipoyl)lysine from lipoate: step 2/2.</text>
</comment>
<dbReference type="EMBL" id="JAVRRG010000037">
    <property type="protein sequence ID" value="KAK5094056.1"/>
    <property type="molecule type" value="Genomic_DNA"/>
</dbReference>
<evidence type="ECO:0000256" key="1">
    <source>
        <dbReference type="ARBA" id="ARBA00003253"/>
    </source>
</evidence>
<comment type="function">
    <text evidence="1">Catalyzes both the ATP-dependent activation of exogenously supplied lipoate to lipoyl-AMP and the transfer of the activated lipoyl onto the lipoyl domains of lipoate-dependent enzymes.</text>
</comment>
<name>A0ABR0KDT5_9EURO</name>
<dbReference type="InterPro" id="IPR004143">
    <property type="entry name" value="BPL_LPL_catalytic"/>
</dbReference>
<organism evidence="7 8">
    <name type="scientific">Lithohypha guttulata</name>
    <dbReference type="NCBI Taxonomy" id="1690604"/>
    <lineage>
        <taxon>Eukaryota</taxon>
        <taxon>Fungi</taxon>
        <taxon>Dikarya</taxon>
        <taxon>Ascomycota</taxon>
        <taxon>Pezizomycotina</taxon>
        <taxon>Eurotiomycetes</taxon>
        <taxon>Chaetothyriomycetidae</taxon>
        <taxon>Chaetothyriales</taxon>
        <taxon>Trichomeriaceae</taxon>
        <taxon>Lithohypha</taxon>
    </lineage>
</organism>
<evidence type="ECO:0000256" key="3">
    <source>
        <dbReference type="ARBA" id="ARBA00008242"/>
    </source>
</evidence>
<dbReference type="InterPro" id="IPR045864">
    <property type="entry name" value="aa-tRNA-synth_II/BPL/LPL"/>
</dbReference>
<dbReference type="PANTHER" id="PTHR12561">
    <property type="entry name" value="LIPOATE-PROTEIN LIGASE"/>
    <property type="match status" value="1"/>
</dbReference>
<dbReference type="SUPFAM" id="SSF55681">
    <property type="entry name" value="Class II aaRS and biotin synthetases"/>
    <property type="match status" value="1"/>
</dbReference>
<dbReference type="PROSITE" id="PS51733">
    <property type="entry name" value="BPL_LPL_CATALYTIC"/>
    <property type="match status" value="1"/>
</dbReference>
<comment type="caution">
    <text evidence="7">The sequence shown here is derived from an EMBL/GenBank/DDBJ whole genome shotgun (WGS) entry which is preliminary data.</text>
</comment>
<evidence type="ECO:0000313" key="7">
    <source>
        <dbReference type="EMBL" id="KAK5094056.1"/>
    </source>
</evidence>
<dbReference type="PANTHER" id="PTHR12561:SF3">
    <property type="entry name" value="LIPOYLTRANSFERASE 1, MITOCHONDRIAL"/>
    <property type="match status" value="1"/>
</dbReference>
<evidence type="ECO:0000256" key="5">
    <source>
        <dbReference type="SAM" id="MobiDB-lite"/>
    </source>
</evidence>
<keyword evidence="8" id="KW-1185">Reference proteome</keyword>
<dbReference type="Proteomes" id="UP001345013">
    <property type="component" value="Unassembled WGS sequence"/>
</dbReference>
<feature type="region of interest" description="Disordered" evidence="5">
    <location>
        <begin position="503"/>
        <end position="529"/>
    </location>
</feature>
<evidence type="ECO:0000259" key="6">
    <source>
        <dbReference type="PROSITE" id="PS51733"/>
    </source>
</evidence>
<protein>
    <recommendedName>
        <fullName evidence="4">Putative lipoate-protein ligase A</fullName>
    </recommendedName>
</protein>
<evidence type="ECO:0000313" key="8">
    <source>
        <dbReference type="Proteomes" id="UP001345013"/>
    </source>
</evidence>
<feature type="domain" description="BPL/LPL catalytic" evidence="6">
    <location>
        <begin position="105"/>
        <end position="327"/>
    </location>
</feature>
<dbReference type="Gene3D" id="3.30.930.10">
    <property type="entry name" value="Bira Bifunctional Protein, Domain 2"/>
    <property type="match status" value="1"/>
</dbReference>